<dbReference type="GO" id="GO:0005548">
    <property type="term" value="F:phospholipid transporter activity"/>
    <property type="evidence" value="ECO:0007669"/>
    <property type="project" value="TreeGrafter"/>
</dbReference>
<dbReference type="PANTHER" id="PTHR33371:SF4">
    <property type="entry name" value="INTERMEMBRANE PHOSPHOLIPID TRANSPORT SYSTEM BINDING PROTEIN MLAD"/>
    <property type="match status" value="1"/>
</dbReference>
<protein>
    <recommendedName>
        <fullName evidence="2">Mce/MlaD domain-containing protein</fullName>
    </recommendedName>
</protein>
<dbReference type="InterPro" id="IPR003399">
    <property type="entry name" value="Mce/MlaD"/>
</dbReference>
<evidence type="ECO:0000259" key="2">
    <source>
        <dbReference type="Pfam" id="PF02470"/>
    </source>
</evidence>
<evidence type="ECO:0000256" key="1">
    <source>
        <dbReference type="SAM" id="MobiDB-lite"/>
    </source>
</evidence>
<dbReference type="InterPro" id="IPR052336">
    <property type="entry name" value="MlaD_Phospholipid_Transporter"/>
</dbReference>
<organism evidence="3 4">
    <name type="scientific">Rubrivirga marina</name>
    <dbReference type="NCBI Taxonomy" id="1196024"/>
    <lineage>
        <taxon>Bacteria</taxon>
        <taxon>Pseudomonadati</taxon>
        <taxon>Rhodothermota</taxon>
        <taxon>Rhodothermia</taxon>
        <taxon>Rhodothermales</taxon>
        <taxon>Rubricoccaceae</taxon>
        <taxon>Rubrivirga</taxon>
    </lineage>
</organism>
<dbReference type="GO" id="GO:0005543">
    <property type="term" value="F:phospholipid binding"/>
    <property type="evidence" value="ECO:0007669"/>
    <property type="project" value="TreeGrafter"/>
</dbReference>
<feature type="region of interest" description="Disordered" evidence="1">
    <location>
        <begin position="363"/>
        <end position="385"/>
    </location>
</feature>
<proteinExistence type="predicted"/>
<dbReference type="Proteomes" id="UP000216339">
    <property type="component" value="Unassembled WGS sequence"/>
</dbReference>
<dbReference type="PANTHER" id="PTHR33371">
    <property type="entry name" value="INTERMEMBRANE PHOSPHOLIPID TRANSPORT SYSTEM BINDING PROTEIN MLAD-RELATED"/>
    <property type="match status" value="1"/>
</dbReference>
<dbReference type="Pfam" id="PF02470">
    <property type="entry name" value="MlaD"/>
    <property type="match status" value="1"/>
</dbReference>
<dbReference type="RefSeq" id="WP_095508765.1">
    <property type="nucleotide sequence ID" value="NZ_MQWD01000001.1"/>
</dbReference>
<dbReference type="AlphaFoldDB" id="A0A271IWE4"/>
<evidence type="ECO:0000313" key="3">
    <source>
        <dbReference type="EMBL" id="PAP75134.1"/>
    </source>
</evidence>
<evidence type="ECO:0000313" key="4">
    <source>
        <dbReference type="Proteomes" id="UP000216339"/>
    </source>
</evidence>
<sequence>MTRQARLGLVVLLGLLSAVGIMFVIGSQNSLFADTFSVRANFNQVAGLQTGASVFYNGIQVGRVTAVRLPNEPGAPITVRMAVNEEARPLIREDSRALIQTDGLVGNVIVSLTDGSPGRPQVADNGQIQGVDPFALSEVSDRLFTSIARFDSVTVGLSQTLADVRTGEGTLGRFLYDERLYESTVATADAFQGTVLESQNTLRALTARADQLVGTAETASAGVNEILRRVYQGEGTVARFLNEPAVYETFLATAAQLQEGAAQLQTVSSDIRAITDRLNQAAGWGAVGAFRFSENMEALKHNFLFRGYFEDRGYYEMAPFEVREAAIAEILEDLQERERRLSQQEREVQEALREIERIRGEIEASNAARPTPPAGVTVGAAAGGE</sequence>
<reference evidence="3 4" key="1">
    <citation type="submission" date="2016-11" db="EMBL/GenBank/DDBJ databases">
        <title>Study of marine rhodopsin-containing bacteria.</title>
        <authorList>
            <person name="Yoshizawa S."/>
            <person name="Kumagai Y."/>
            <person name="Kogure K."/>
        </authorList>
    </citation>
    <scope>NUCLEOTIDE SEQUENCE [LARGE SCALE GENOMIC DNA]</scope>
    <source>
        <strain evidence="3 4">SAORIC-28</strain>
    </source>
</reference>
<feature type="domain" description="Mce/MlaD" evidence="2">
    <location>
        <begin position="37"/>
        <end position="115"/>
    </location>
</feature>
<keyword evidence="4" id="KW-1185">Reference proteome</keyword>
<dbReference type="OrthoDB" id="9771725at2"/>
<accession>A0A271IWE4</accession>
<gene>
    <name evidence="3" type="ORF">BSZ37_01060</name>
</gene>
<dbReference type="EMBL" id="MQWD01000001">
    <property type="protein sequence ID" value="PAP75134.1"/>
    <property type="molecule type" value="Genomic_DNA"/>
</dbReference>
<name>A0A271IWE4_9BACT</name>
<comment type="caution">
    <text evidence="3">The sequence shown here is derived from an EMBL/GenBank/DDBJ whole genome shotgun (WGS) entry which is preliminary data.</text>
</comment>
<feature type="compositionally biased region" description="Low complexity" evidence="1">
    <location>
        <begin position="374"/>
        <end position="385"/>
    </location>
</feature>